<organism evidence="1 2">
    <name type="scientific">Schistosoma mattheei</name>
    <dbReference type="NCBI Taxonomy" id="31246"/>
    <lineage>
        <taxon>Eukaryota</taxon>
        <taxon>Metazoa</taxon>
        <taxon>Spiralia</taxon>
        <taxon>Lophotrochozoa</taxon>
        <taxon>Platyhelminthes</taxon>
        <taxon>Trematoda</taxon>
        <taxon>Digenea</taxon>
        <taxon>Strigeidida</taxon>
        <taxon>Schistosomatoidea</taxon>
        <taxon>Schistosomatidae</taxon>
        <taxon>Schistosoma</taxon>
    </lineage>
</organism>
<dbReference type="EMBL" id="UZAL01004569">
    <property type="protein sequence ID" value="VDO90586.1"/>
    <property type="molecule type" value="Genomic_DNA"/>
</dbReference>
<dbReference type="AlphaFoldDB" id="A0A183NLE8"/>
<dbReference type="Proteomes" id="UP000269396">
    <property type="component" value="Unassembled WGS sequence"/>
</dbReference>
<proteinExistence type="predicted"/>
<keyword evidence="2" id="KW-1185">Reference proteome</keyword>
<evidence type="ECO:0000313" key="2">
    <source>
        <dbReference type="Proteomes" id="UP000269396"/>
    </source>
</evidence>
<sequence length="39" mass="4566">MYLEDLSKFSYLGVKTSLKILRFPNCMLLINRSPLLIHP</sequence>
<name>A0A183NLE8_9TREM</name>
<reference evidence="1 2" key="1">
    <citation type="submission" date="2018-11" db="EMBL/GenBank/DDBJ databases">
        <authorList>
            <consortium name="Pathogen Informatics"/>
        </authorList>
    </citation>
    <scope>NUCLEOTIDE SEQUENCE [LARGE SCALE GENOMIC DNA]</scope>
    <source>
        <strain>Denwood</strain>
        <strain evidence="2">Zambia</strain>
    </source>
</reference>
<protein>
    <submittedName>
        <fullName evidence="1">Uncharacterized protein</fullName>
    </submittedName>
</protein>
<accession>A0A183NLE8</accession>
<gene>
    <name evidence="1" type="ORF">SMTD_LOCUS2934</name>
</gene>
<evidence type="ECO:0000313" key="1">
    <source>
        <dbReference type="EMBL" id="VDO90586.1"/>
    </source>
</evidence>